<proteinExistence type="predicted"/>
<reference evidence="3 4" key="1">
    <citation type="submission" date="2019-07" db="EMBL/GenBank/DDBJ databases">
        <title>Quadrisphaera sp. strain DD2A genome sequencing and assembly.</title>
        <authorList>
            <person name="Kim I."/>
        </authorList>
    </citation>
    <scope>NUCLEOTIDE SEQUENCE [LARGE SCALE GENOMIC DNA]</scope>
    <source>
        <strain evidence="3 4">DD2A</strain>
    </source>
</reference>
<evidence type="ECO:0000313" key="3">
    <source>
        <dbReference type="EMBL" id="TXR52511.1"/>
    </source>
</evidence>
<feature type="compositionally biased region" description="Pro residues" evidence="1">
    <location>
        <begin position="1"/>
        <end position="11"/>
    </location>
</feature>
<dbReference type="OrthoDB" id="3213322at2"/>
<dbReference type="AlphaFoldDB" id="A0A5C8Z5V0"/>
<feature type="compositionally biased region" description="Low complexity" evidence="1">
    <location>
        <begin position="83"/>
        <end position="92"/>
    </location>
</feature>
<dbReference type="InterPro" id="IPR006016">
    <property type="entry name" value="UspA"/>
</dbReference>
<dbReference type="Proteomes" id="UP000321234">
    <property type="component" value="Unassembled WGS sequence"/>
</dbReference>
<gene>
    <name evidence="3" type="ORF">FMM08_19890</name>
</gene>
<accession>A0A5C8Z5V0</accession>
<evidence type="ECO:0000313" key="4">
    <source>
        <dbReference type="Proteomes" id="UP000321234"/>
    </source>
</evidence>
<feature type="region of interest" description="Disordered" evidence="1">
    <location>
        <begin position="1"/>
        <end position="28"/>
    </location>
</feature>
<dbReference type="CDD" id="cd00293">
    <property type="entry name" value="USP-like"/>
    <property type="match status" value="1"/>
</dbReference>
<dbReference type="EMBL" id="VKAC01000014">
    <property type="protein sequence ID" value="TXR52511.1"/>
    <property type="molecule type" value="Genomic_DNA"/>
</dbReference>
<dbReference type="Pfam" id="PF00582">
    <property type="entry name" value="Usp"/>
    <property type="match status" value="1"/>
</dbReference>
<organism evidence="3 4">
    <name type="scientific">Quadrisphaera setariae</name>
    <dbReference type="NCBI Taxonomy" id="2593304"/>
    <lineage>
        <taxon>Bacteria</taxon>
        <taxon>Bacillati</taxon>
        <taxon>Actinomycetota</taxon>
        <taxon>Actinomycetes</taxon>
        <taxon>Kineosporiales</taxon>
        <taxon>Kineosporiaceae</taxon>
        <taxon>Quadrisphaera</taxon>
    </lineage>
</organism>
<feature type="compositionally biased region" description="Basic and acidic residues" evidence="1">
    <location>
        <begin position="66"/>
        <end position="75"/>
    </location>
</feature>
<comment type="caution">
    <text evidence="3">The sequence shown here is derived from an EMBL/GenBank/DDBJ whole genome shotgun (WGS) entry which is preliminary data.</text>
</comment>
<feature type="domain" description="UspA" evidence="2">
    <location>
        <begin position="28"/>
        <end position="186"/>
    </location>
</feature>
<evidence type="ECO:0000259" key="2">
    <source>
        <dbReference type="Pfam" id="PF00582"/>
    </source>
</evidence>
<evidence type="ECO:0000256" key="1">
    <source>
        <dbReference type="SAM" id="MobiDB-lite"/>
    </source>
</evidence>
<sequence>MSSSPIQPPTRPSTDHRDHRDHRDSRPTVVVGVLPGQLARVLHEAAALARDLGGSLLAVHVDTTHYRRSGPDGQEHWFPIDPDSGGDAAASEDGSEDGGEGEDGSRECADLDDLVQAAAGGVPVTTVHVTGDPVRELAAAAERVDARVIVVGAGAGGWRGSVGEVFSGSVAVHLAHRQHRPVLVVPHGDGLAHERAVRR</sequence>
<name>A0A5C8Z5V0_9ACTN</name>
<dbReference type="InterPro" id="IPR014729">
    <property type="entry name" value="Rossmann-like_a/b/a_fold"/>
</dbReference>
<keyword evidence="4" id="KW-1185">Reference proteome</keyword>
<feature type="region of interest" description="Disordered" evidence="1">
    <location>
        <begin position="66"/>
        <end position="106"/>
    </location>
</feature>
<dbReference type="SUPFAM" id="SSF52402">
    <property type="entry name" value="Adenine nucleotide alpha hydrolases-like"/>
    <property type="match status" value="1"/>
</dbReference>
<feature type="compositionally biased region" description="Acidic residues" evidence="1">
    <location>
        <begin position="93"/>
        <end position="102"/>
    </location>
</feature>
<dbReference type="Gene3D" id="3.40.50.620">
    <property type="entry name" value="HUPs"/>
    <property type="match status" value="1"/>
</dbReference>
<feature type="compositionally biased region" description="Basic and acidic residues" evidence="1">
    <location>
        <begin position="13"/>
        <end position="26"/>
    </location>
</feature>
<protein>
    <submittedName>
        <fullName evidence="3">Universal stress protein</fullName>
    </submittedName>
</protein>